<dbReference type="PANTHER" id="PTHR46638">
    <property type="entry name" value="CORRINOID ADENOSYLTRANSFERASE"/>
    <property type="match status" value="1"/>
</dbReference>
<dbReference type="EMBL" id="CACRST010000027">
    <property type="protein sequence ID" value="VYT31623.1"/>
    <property type="molecule type" value="Genomic_DNA"/>
</dbReference>
<protein>
    <submittedName>
        <fullName evidence="1">Cob(I)yrinic acid a,c-diamide adenosyltransferase</fullName>
        <ecNumber evidence="1">2.5.1.17</ecNumber>
    </submittedName>
</protein>
<proteinExistence type="predicted"/>
<evidence type="ECO:0000313" key="1">
    <source>
        <dbReference type="EMBL" id="VYT31623.1"/>
    </source>
</evidence>
<dbReference type="PIRSF" id="PIRSF015617">
    <property type="entry name" value="Adensltrnsf_CobA"/>
    <property type="match status" value="1"/>
</dbReference>
<dbReference type="RefSeq" id="WP_156355391.1">
    <property type="nucleotide sequence ID" value="NZ_CACRST010000027.1"/>
</dbReference>
<dbReference type="Gene3D" id="3.40.50.300">
    <property type="entry name" value="P-loop containing nucleotide triphosphate hydrolases"/>
    <property type="match status" value="1"/>
</dbReference>
<dbReference type="Pfam" id="PF02572">
    <property type="entry name" value="CobA_CobO_BtuR"/>
    <property type="match status" value="1"/>
</dbReference>
<dbReference type="GO" id="GO:0005524">
    <property type="term" value="F:ATP binding"/>
    <property type="evidence" value="ECO:0007669"/>
    <property type="project" value="InterPro"/>
</dbReference>
<keyword evidence="1" id="KW-0808">Transferase</keyword>
<dbReference type="InterPro" id="IPR003724">
    <property type="entry name" value="CblAdoTrfase_CobA"/>
</dbReference>
<reference evidence="1" key="1">
    <citation type="submission" date="2019-11" db="EMBL/GenBank/DDBJ databases">
        <authorList>
            <person name="Feng L."/>
        </authorList>
    </citation>
    <scope>NUCLEOTIDE SEQUENCE</scope>
    <source>
        <strain evidence="1">BgluceraseaLFYP119</strain>
    </source>
</reference>
<dbReference type="SUPFAM" id="SSF52540">
    <property type="entry name" value="P-loop containing nucleoside triphosphate hydrolases"/>
    <property type="match status" value="1"/>
</dbReference>
<name>A0A6N2VPM9_9FIRM</name>
<accession>A0A6N2VPM9</accession>
<sequence>MERELTEIYCGDAKGKTTLALGHSLRAAAEGKSVIIIQFLKGRERRSVDFLEKLDDLDIKIFRFEKQDCCYDDLTDEEKEEERSNILNGLNFARKVIVTQECDFLLLDELLGVVEQGIVTVEAVADILRQKDDSMQIVMTGTIMPEGLRPYADKVIKLTEDTDDSEKM</sequence>
<dbReference type="EC" id="2.5.1.17" evidence="1"/>
<dbReference type="GO" id="GO:0009236">
    <property type="term" value="P:cobalamin biosynthetic process"/>
    <property type="evidence" value="ECO:0007669"/>
    <property type="project" value="InterPro"/>
</dbReference>
<dbReference type="PANTHER" id="PTHR46638:SF1">
    <property type="entry name" value="CORRINOID ADENOSYLTRANSFERASE"/>
    <property type="match status" value="1"/>
</dbReference>
<dbReference type="AlphaFoldDB" id="A0A6N2VPM9"/>
<dbReference type="GO" id="GO:0008817">
    <property type="term" value="F:corrinoid adenosyltransferase activity"/>
    <property type="evidence" value="ECO:0007669"/>
    <property type="project" value="UniProtKB-EC"/>
</dbReference>
<organism evidence="1">
    <name type="scientific">Blautia glucerasea</name>
    <dbReference type="NCBI Taxonomy" id="536633"/>
    <lineage>
        <taxon>Bacteria</taxon>
        <taxon>Bacillati</taxon>
        <taxon>Bacillota</taxon>
        <taxon>Clostridia</taxon>
        <taxon>Lachnospirales</taxon>
        <taxon>Lachnospiraceae</taxon>
        <taxon>Blautia</taxon>
    </lineage>
</organism>
<dbReference type="InterPro" id="IPR027417">
    <property type="entry name" value="P-loop_NTPase"/>
</dbReference>
<gene>
    <name evidence="1" type="primary">btuR</name>
    <name evidence="1" type="ORF">BGLFYP119_00157</name>
</gene>